<feature type="domain" description="Putative aromatic acid exporter C-terminal" evidence="7">
    <location>
        <begin position="147"/>
        <end position="308"/>
    </location>
</feature>
<evidence type="ECO:0000256" key="1">
    <source>
        <dbReference type="ARBA" id="ARBA00004651"/>
    </source>
</evidence>
<accession>A0A0D1W9B6</accession>
<reference evidence="8 10" key="1">
    <citation type="submission" date="2015-07" db="EMBL/GenBank/DDBJ databases">
        <title>Fjat-14205 dsm 2895.</title>
        <authorList>
            <person name="Liu B."/>
            <person name="Wang J."/>
            <person name="Zhu Y."/>
            <person name="Liu G."/>
            <person name="Chen Q."/>
            <person name="Chen Z."/>
            <person name="Lan J."/>
            <person name="Che J."/>
            <person name="Ge C."/>
            <person name="Shi H."/>
            <person name="Pan Z."/>
            <person name="Liu X."/>
        </authorList>
    </citation>
    <scope>NUCLEOTIDE SEQUENCE [LARGE SCALE GENOMIC DNA]</scope>
    <source>
        <strain evidence="8 10">DSM 2895</strain>
    </source>
</reference>
<dbReference type="InterPro" id="IPR010343">
    <property type="entry name" value="ArAE_1"/>
</dbReference>
<reference evidence="9" key="2">
    <citation type="submission" date="2016-10" db="EMBL/GenBank/DDBJ databases">
        <authorList>
            <person name="de Groot N.N."/>
        </authorList>
    </citation>
    <scope>NUCLEOTIDE SEQUENCE [LARGE SCALE GENOMIC DNA]</scope>
    <source>
        <strain evidence="9">DSM 2895</strain>
    </source>
</reference>
<dbReference type="AlphaFoldDB" id="A0A0D1W9B6"/>
<evidence type="ECO:0000313" key="8">
    <source>
        <dbReference type="EMBL" id="KON95338.1"/>
    </source>
</evidence>
<dbReference type="InterPro" id="IPR052984">
    <property type="entry name" value="UPF0421"/>
</dbReference>
<dbReference type="InterPro" id="IPR038323">
    <property type="entry name" value="ArAE_1_C_sf"/>
</dbReference>
<feature type="transmembrane region" description="Helical" evidence="6">
    <location>
        <begin position="125"/>
        <end position="143"/>
    </location>
</feature>
<dbReference type="Proteomes" id="UP000037269">
    <property type="component" value="Unassembled WGS sequence"/>
</dbReference>
<evidence type="ECO:0000256" key="2">
    <source>
        <dbReference type="ARBA" id="ARBA00022475"/>
    </source>
</evidence>
<evidence type="ECO:0000256" key="4">
    <source>
        <dbReference type="ARBA" id="ARBA00022989"/>
    </source>
</evidence>
<evidence type="ECO:0000313" key="10">
    <source>
        <dbReference type="Proteomes" id="UP000037269"/>
    </source>
</evidence>
<dbReference type="EMBL" id="LGUG01000004">
    <property type="protein sequence ID" value="KON95338.1"/>
    <property type="molecule type" value="Genomic_DNA"/>
</dbReference>
<keyword evidence="10" id="KW-1185">Reference proteome</keyword>
<keyword evidence="5 6" id="KW-0472">Membrane</keyword>
<keyword evidence="3 6" id="KW-0812">Transmembrane</keyword>
<dbReference type="OrthoDB" id="357521at2"/>
<dbReference type="GO" id="GO:0005886">
    <property type="term" value="C:plasma membrane"/>
    <property type="evidence" value="ECO:0007669"/>
    <property type="project" value="UniProtKB-SubCell"/>
</dbReference>
<feature type="transmembrane region" description="Helical" evidence="6">
    <location>
        <begin position="50"/>
        <end position="68"/>
    </location>
</feature>
<dbReference type="InterPro" id="IPR021062">
    <property type="entry name" value="ArAE_1_C"/>
</dbReference>
<keyword evidence="2" id="KW-1003">Cell membrane</keyword>
<organism evidence="8 10">
    <name type="scientific">Aneurinibacillus migulanus</name>
    <name type="common">Bacillus migulanus</name>
    <dbReference type="NCBI Taxonomy" id="47500"/>
    <lineage>
        <taxon>Bacteria</taxon>
        <taxon>Bacillati</taxon>
        <taxon>Bacillota</taxon>
        <taxon>Bacilli</taxon>
        <taxon>Bacillales</taxon>
        <taxon>Paenibacillaceae</taxon>
        <taxon>Aneurinibacillus group</taxon>
        <taxon>Aneurinibacillus</taxon>
    </lineage>
</organism>
<dbReference type="PANTHER" id="PTHR40064">
    <property type="entry name" value="MEMBRANE PROTEIN-RELATED"/>
    <property type="match status" value="1"/>
</dbReference>
<feature type="transmembrane region" description="Helical" evidence="6">
    <location>
        <begin position="74"/>
        <end position="91"/>
    </location>
</feature>
<dbReference type="PATRIC" id="fig|47500.12.peg.5367"/>
<evidence type="ECO:0000256" key="5">
    <source>
        <dbReference type="ARBA" id="ARBA00023136"/>
    </source>
</evidence>
<evidence type="ECO:0000256" key="3">
    <source>
        <dbReference type="ARBA" id="ARBA00022692"/>
    </source>
</evidence>
<dbReference type="Gene3D" id="1.20.120.940">
    <property type="entry name" value="Putative aromatic acid exporter, C-terminal domain"/>
    <property type="match status" value="1"/>
</dbReference>
<evidence type="ECO:0000313" key="9">
    <source>
        <dbReference type="EMBL" id="SDI66563.1"/>
    </source>
</evidence>
<dbReference type="RefSeq" id="WP_043065528.1">
    <property type="nucleotide sequence ID" value="NZ_BJOA01000020.1"/>
</dbReference>
<dbReference type="EMBL" id="FNED01000006">
    <property type="protein sequence ID" value="SDI66563.1"/>
    <property type="molecule type" value="Genomic_DNA"/>
</dbReference>
<dbReference type="Proteomes" id="UP000182836">
    <property type="component" value="Unassembled WGS sequence"/>
</dbReference>
<name>A0A0D1W9B6_ANEMI</name>
<keyword evidence="4 6" id="KW-1133">Transmembrane helix</keyword>
<evidence type="ECO:0000256" key="6">
    <source>
        <dbReference type="SAM" id="Phobius"/>
    </source>
</evidence>
<proteinExistence type="predicted"/>
<evidence type="ECO:0000259" key="7">
    <source>
        <dbReference type="Pfam" id="PF11728"/>
    </source>
</evidence>
<comment type="subcellular location">
    <subcellularLocation>
        <location evidence="1">Cell membrane</location>
        <topology evidence="1">Multi-pass membrane protein</topology>
    </subcellularLocation>
</comment>
<dbReference type="Pfam" id="PF06081">
    <property type="entry name" value="ArAE_1"/>
    <property type="match status" value="1"/>
</dbReference>
<dbReference type="PANTHER" id="PTHR40064:SF1">
    <property type="entry name" value="MEMBRANE PROTEIN"/>
    <property type="match status" value="1"/>
</dbReference>
<dbReference type="GeneID" id="42305027"/>
<dbReference type="Pfam" id="PF11728">
    <property type="entry name" value="ArAE_1_C"/>
    <property type="match status" value="1"/>
</dbReference>
<sequence length="312" mass="34971">MKIGFRTVKTALAVVFSIYLAHFLQLDTYTFAGVIAILTLQATRKASLAAAGKLSLAAGITLLIGSGLFYLLDFRIYVVGLILLLVIPLLVKTGAERGIVLSSVVSLHLFAAEEISSAVIWNEVLILFSGMGVSLLVNMAYMPSRKKRVQEIREKLAGECASLFTQLANHLESEGYIWDGREILSISELIEQGKAEALLNAENAMTRDEINDYQYFEEKEKQFETIKRMLALVSHVQKVVVQGEMLAVMLRKLAEKLGRGKHAELGEMRDEIRVLRREYEAMPLPTTRDEFEIRAALLQILNELESYLLAYQ</sequence>
<feature type="transmembrane region" description="Helical" evidence="6">
    <location>
        <begin position="12"/>
        <end position="38"/>
    </location>
</feature>
<gene>
    <name evidence="8" type="ORF">AF333_07430</name>
    <name evidence="9" type="ORF">SAMN04487909_10692</name>
</gene>
<dbReference type="STRING" id="47500.AF333_07430"/>
<protein>
    <submittedName>
        <fullName evidence="9">Uncharacterized membrane protein YgaE, UPF0421/DUF939 family</fullName>
    </submittedName>
</protein>